<evidence type="ECO:0000256" key="7">
    <source>
        <dbReference type="ARBA" id="ARBA00022723"/>
    </source>
</evidence>
<protein>
    <submittedName>
        <fullName evidence="18">p-loop containing nucleoside triphosphate hydrolase protein</fullName>
    </submittedName>
</protein>
<keyword evidence="3" id="KW-0813">Transport</keyword>
<dbReference type="Pfam" id="PF04548">
    <property type="entry name" value="AIG1"/>
    <property type="match status" value="1"/>
</dbReference>
<keyword evidence="4" id="KW-0150">Chloroplast</keyword>
<evidence type="ECO:0000256" key="4">
    <source>
        <dbReference type="ARBA" id="ARBA00022528"/>
    </source>
</evidence>
<evidence type="ECO:0000256" key="2">
    <source>
        <dbReference type="ARBA" id="ARBA00004167"/>
    </source>
</evidence>
<evidence type="ECO:0000259" key="17">
    <source>
        <dbReference type="PROSITE" id="PS51720"/>
    </source>
</evidence>
<evidence type="ECO:0000256" key="10">
    <source>
        <dbReference type="ARBA" id="ARBA00022805"/>
    </source>
</evidence>
<sequence>MINDANNIVLAVMGAVGNGKSSTLNSIIQEPLFQSGRSVGPVTQRIGSCVRNWKLPEVGRTVHIVDTPGMCDSTYRDVENVHLMVEFFKTLSHGVSAFVLVFNIHNTRLDEYTKNMLRLFERLLGPQFWKHVVIVFTHVDEDQRDYLEDNIDALTDPAEGFVRVIHQWFQLQYQPPIVFLSNRDTRYSQYARDCFMELYQAVVSVEEGARREKFTCTFFQEVNNRAGIVQDNFIVQSIRTATAAIPQMIQSGSRAVSNVCSVM</sequence>
<keyword evidence="12" id="KW-0653">Protein transport</keyword>
<gene>
    <name evidence="18" type="ORF">K457DRAFT_155014</name>
</gene>
<keyword evidence="10" id="KW-1002">Plastid outer membrane</keyword>
<dbReference type="Proteomes" id="UP000078512">
    <property type="component" value="Unassembled WGS sequence"/>
</dbReference>
<dbReference type="GO" id="GO:0005525">
    <property type="term" value="F:GTP binding"/>
    <property type="evidence" value="ECO:0007669"/>
    <property type="project" value="UniProtKB-KW"/>
</dbReference>
<organism evidence="18 19">
    <name type="scientific">Linnemannia elongata AG-77</name>
    <dbReference type="NCBI Taxonomy" id="1314771"/>
    <lineage>
        <taxon>Eukaryota</taxon>
        <taxon>Fungi</taxon>
        <taxon>Fungi incertae sedis</taxon>
        <taxon>Mucoromycota</taxon>
        <taxon>Mortierellomycotina</taxon>
        <taxon>Mortierellomycetes</taxon>
        <taxon>Mortierellales</taxon>
        <taxon>Mortierellaceae</taxon>
        <taxon>Linnemannia</taxon>
    </lineage>
</organism>
<keyword evidence="14" id="KW-0342">GTP-binding</keyword>
<dbReference type="GO" id="GO:0015031">
    <property type="term" value="P:protein transport"/>
    <property type="evidence" value="ECO:0007669"/>
    <property type="project" value="UniProtKB-KW"/>
</dbReference>
<evidence type="ECO:0000256" key="11">
    <source>
        <dbReference type="ARBA" id="ARBA00022842"/>
    </source>
</evidence>
<name>A0A197JYZ2_9FUNG</name>
<dbReference type="SUPFAM" id="SSF52540">
    <property type="entry name" value="P-loop containing nucleoside triphosphate hydrolases"/>
    <property type="match status" value="1"/>
</dbReference>
<dbReference type="Gene3D" id="3.40.50.300">
    <property type="entry name" value="P-loop containing nucleotide triphosphate hydrolases"/>
    <property type="match status" value="1"/>
</dbReference>
<evidence type="ECO:0000256" key="13">
    <source>
        <dbReference type="ARBA" id="ARBA00022989"/>
    </source>
</evidence>
<comment type="subcellular location">
    <subcellularLocation>
        <location evidence="2">Membrane</location>
        <topology evidence="2">Single-pass membrane protein</topology>
    </subcellularLocation>
    <subcellularLocation>
        <location evidence="16">Plastid</location>
        <location evidence="16">Chloroplast outer membrane</location>
    </subcellularLocation>
</comment>
<dbReference type="PROSITE" id="PS51720">
    <property type="entry name" value="G_AIG1"/>
    <property type="match status" value="1"/>
</dbReference>
<evidence type="ECO:0000256" key="12">
    <source>
        <dbReference type="ARBA" id="ARBA00022927"/>
    </source>
</evidence>
<dbReference type="STRING" id="1314771.A0A197JYZ2"/>
<keyword evidence="9 18" id="KW-0378">Hydrolase</keyword>
<dbReference type="PANTHER" id="PTHR10903">
    <property type="entry name" value="GTPASE, IMAP FAMILY MEMBER-RELATED"/>
    <property type="match status" value="1"/>
</dbReference>
<evidence type="ECO:0000256" key="15">
    <source>
        <dbReference type="ARBA" id="ARBA00023136"/>
    </source>
</evidence>
<comment type="cofactor">
    <cofactor evidence="1">
        <name>Mg(2+)</name>
        <dbReference type="ChEBI" id="CHEBI:18420"/>
    </cofactor>
</comment>
<evidence type="ECO:0000256" key="9">
    <source>
        <dbReference type="ARBA" id="ARBA00022801"/>
    </source>
</evidence>
<dbReference type="AlphaFoldDB" id="A0A197JYZ2"/>
<keyword evidence="6" id="KW-0812">Transmembrane</keyword>
<evidence type="ECO:0000256" key="14">
    <source>
        <dbReference type="ARBA" id="ARBA00023134"/>
    </source>
</evidence>
<dbReference type="OrthoDB" id="8954335at2759"/>
<evidence type="ECO:0000256" key="5">
    <source>
        <dbReference type="ARBA" id="ARBA00022640"/>
    </source>
</evidence>
<keyword evidence="15" id="KW-0472">Membrane</keyword>
<dbReference type="GO" id="GO:0016787">
    <property type="term" value="F:hydrolase activity"/>
    <property type="evidence" value="ECO:0007669"/>
    <property type="project" value="UniProtKB-KW"/>
</dbReference>
<keyword evidence="11" id="KW-0460">Magnesium</keyword>
<feature type="domain" description="AIG1-type G" evidence="17">
    <location>
        <begin position="5"/>
        <end position="223"/>
    </location>
</feature>
<evidence type="ECO:0000256" key="6">
    <source>
        <dbReference type="ARBA" id="ARBA00022692"/>
    </source>
</evidence>
<keyword evidence="13" id="KW-1133">Transmembrane helix</keyword>
<reference evidence="18 19" key="1">
    <citation type="submission" date="2016-05" db="EMBL/GenBank/DDBJ databases">
        <title>Genome sequencing reveals origins of a unique bacterial endosymbiosis in the earliest lineages of terrestrial Fungi.</title>
        <authorList>
            <consortium name="DOE Joint Genome Institute"/>
            <person name="Uehling J."/>
            <person name="Gryganskyi A."/>
            <person name="Hameed K."/>
            <person name="Tschaplinski T."/>
            <person name="Misztal P."/>
            <person name="Wu S."/>
            <person name="Desiro A."/>
            <person name="Vande Pol N."/>
            <person name="Du Z.-Y."/>
            <person name="Zienkiewicz A."/>
            <person name="Zienkiewicz K."/>
            <person name="Morin E."/>
            <person name="Tisserant E."/>
            <person name="Splivallo R."/>
            <person name="Hainaut M."/>
            <person name="Henrissat B."/>
            <person name="Ohm R."/>
            <person name="Kuo A."/>
            <person name="Yan J."/>
            <person name="Lipzen A."/>
            <person name="Nolan M."/>
            <person name="Labutti K."/>
            <person name="Barry K."/>
            <person name="Goldstein A."/>
            <person name="Labbe J."/>
            <person name="Schadt C."/>
            <person name="Tuskan G."/>
            <person name="Grigoriev I."/>
            <person name="Martin F."/>
            <person name="Vilgalys R."/>
            <person name="Bonito G."/>
        </authorList>
    </citation>
    <scope>NUCLEOTIDE SEQUENCE [LARGE SCALE GENOMIC DNA]</scope>
    <source>
        <strain evidence="18 19">AG-77</strain>
    </source>
</reference>
<evidence type="ECO:0000256" key="3">
    <source>
        <dbReference type="ARBA" id="ARBA00022448"/>
    </source>
</evidence>
<evidence type="ECO:0000256" key="1">
    <source>
        <dbReference type="ARBA" id="ARBA00001946"/>
    </source>
</evidence>
<dbReference type="GO" id="GO:0046872">
    <property type="term" value="F:metal ion binding"/>
    <property type="evidence" value="ECO:0007669"/>
    <property type="project" value="UniProtKB-KW"/>
</dbReference>
<evidence type="ECO:0000313" key="18">
    <source>
        <dbReference type="EMBL" id="OAQ30445.1"/>
    </source>
</evidence>
<keyword evidence="19" id="KW-1185">Reference proteome</keyword>
<keyword evidence="7" id="KW-0479">Metal-binding</keyword>
<dbReference type="GO" id="GO:0016020">
    <property type="term" value="C:membrane"/>
    <property type="evidence" value="ECO:0007669"/>
    <property type="project" value="UniProtKB-SubCell"/>
</dbReference>
<dbReference type="InterPro" id="IPR006703">
    <property type="entry name" value="G_AIG1"/>
</dbReference>
<keyword evidence="5" id="KW-0934">Plastid</keyword>
<evidence type="ECO:0000256" key="16">
    <source>
        <dbReference type="ARBA" id="ARBA00024013"/>
    </source>
</evidence>
<dbReference type="InterPro" id="IPR045058">
    <property type="entry name" value="GIMA/IAN/Toc"/>
</dbReference>
<proteinExistence type="predicted"/>
<keyword evidence="8" id="KW-0547">Nucleotide-binding</keyword>
<evidence type="ECO:0000313" key="19">
    <source>
        <dbReference type="Proteomes" id="UP000078512"/>
    </source>
</evidence>
<accession>A0A197JYZ2</accession>
<evidence type="ECO:0000256" key="8">
    <source>
        <dbReference type="ARBA" id="ARBA00022741"/>
    </source>
</evidence>
<dbReference type="PANTHER" id="PTHR10903:SF135">
    <property type="entry name" value="TRANSLOCASE OF CHLOROPLAST 120, CHLOROPLASTIC-RELATED"/>
    <property type="match status" value="1"/>
</dbReference>
<dbReference type="EMBL" id="KV442035">
    <property type="protein sequence ID" value="OAQ30445.1"/>
    <property type="molecule type" value="Genomic_DNA"/>
</dbReference>
<dbReference type="InterPro" id="IPR027417">
    <property type="entry name" value="P-loop_NTPase"/>
</dbReference>